<dbReference type="KEGG" id="kpin:30175299"/>
<evidence type="ECO:0000259" key="7">
    <source>
        <dbReference type="PROSITE" id="PS51462"/>
    </source>
</evidence>
<dbReference type="GO" id="GO:0034654">
    <property type="term" value="P:nucleobase-containing compound biosynthetic process"/>
    <property type="evidence" value="ECO:0007669"/>
    <property type="project" value="UniProtKB-ARBA"/>
</dbReference>
<reference evidence="8" key="1">
    <citation type="submission" date="2013-07" db="EMBL/GenBank/DDBJ databases">
        <authorList>
            <consortium name="The Broad Institute Genome Sequencing Platform"/>
            <person name="Cuomo C."/>
            <person name="Litvintseva A."/>
            <person name="Chen Y."/>
            <person name="Heitman J."/>
            <person name="Sun S."/>
            <person name="Springer D."/>
            <person name="Dromer F."/>
            <person name="Young S.K."/>
            <person name="Zeng Q."/>
            <person name="Gargeya S."/>
            <person name="Fitzgerald M."/>
            <person name="Abouelleil A."/>
            <person name="Alvarado L."/>
            <person name="Berlin A.M."/>
            <person name="Chapman S.B."/>
            <person name="Dewar J."/>
            <person name="Goldberg J."/>
            <person name="Griggs A."/>
            <person name="Gujja S."/>
            <person name="Hansen M."/>
            <person name="Howarth C."/>
            <person name="Imamovic A."/>
            <person name="Larimer J."/>
            <person name="McCowan C."/>
            <person name="Murphy C."/>
            <person name="Pearson M."/>
            <person name="Priest M."/>
            <person name="Roberts A."/>
            <person name="Saif S."/>
            <person name="Shea T."/>
            <person name="Sykes S."/>
            <person name="Wortman J."/>
            <person name="Nusbaum C."/>
            <person name="Birren B."/>
        </authorList>
    </citation>
    <scope>NUCLEOTIDE SEQUENCE</scope>
    <source>
        <strain evidence="8">CBS 10737</strain>
    </source>
</reference>
<dbReference type="GeneID" id="30175299"/>
<name>A0AAJ8MNH8_9TREE</name>
<dbReference type="GO" id="GO:0005737">
    <property type="term" value="C:cytoplasm"/>
    <property type="evidence" value="ECO:0007669"/>
    <property type="project" value="UniProtKB-ARBA"/>
</dbReference>
<dbReference type="RefSeq" id="XP_070058585.1">
    <property type="nucleotide sequence ID" value="XM_070202484.1"/>
</dbReference>
<dbReference type="PANTHER" id="PTHR12992">
    <property type="entry name" value="NUDIX HYDROLASE"/>
    <property type="match status" value="1"/>
</dbReference>
<accession>A0AAJ8MNH8</accession>
<dbReference type="CDD" id="cd03426">
    <property type="entry name" value="NUDIX_CoAse_Nudt7"/>
    <property type="match status" value="1"/>
</dbReference>
<dbReference type="Proteomes" id="UP000094020">
    <property type="component" value="Chromosome 2"/>
</dbReference>
<dbReference type="PROSITE" id="PS51462">
    <property type="entry name" value="NUDIX"/>
    <property type="match status" value="1"/>
</dbReference>
<dbReference type="GO" id="GO:0008893">
    <property type="term" value="F:guanosine-3',5'-bis(diphosphate) 3'-diphosphatase activity"/>
    <property type="evidence" value="ECO:0007669"/>
    <property type="project" value="UniProtKB-ARBA"/>
</dbReference>
<gene>
    <name evidence="8" type="ORF">I206_101978</name>
</gene>
<comment type="cofactor">
    <cofactor evidence="2">
        <name>Mg(2+)</name>
        <dbReference type="ChEBI" id="CHEBI:18420"/>
    </cofactor>
</comment>
<dbReference type="InterPro" id="IPR000086">
    <property type="entry name" value="NUDIX_hydrolase_dom"/>
</dbReference>
<dbReference type="GO" id="GO:0090407">
    <property type="term" value="P:organophosphate biosynthetic process"/>
    <property type="evidence" value="ECO:0007669"/>
    <property type="project" value="UniProtKB-ARBA"/>
</dbReference>
<keyword evidence="4" id="KW-0378">Hydrolase</keyword>
<evidence type="ECO:0000313" key="9">
    <source>
        <dbReference type="Proteomes" id="UP000094020"/>
    </source>
</evidence>
<evidence type="ECO:0000256" key="5">
    <source>
        <dbReference type="ARBA" id="ARBA00022842"/>
    </source>
</evidence>
<dbReference type="FunFam" id="3.90.79.10:FF:000036">
    <property type="entry name" value="Nudix hydrolase 11"/>
    <property type="match status" value="1"/>
</dbReference>
<keyword evidence="9" id="KW-1185">Reference proteome</keyword>
<dbReference type="SUPFAM" id="SSF55811">
    <property type="entry name" value="Nudix"/>
    <property type="match status" value="1"/>
</dbReference>
<evidence type="ECO:0000313" key="8">
    <source>
        <dbReference type="EMBL" id="WWC68059.1"/>
    </source>
</evidence>
<reference evidence="8" key="2">
    <citation type="submission" date="2024-02" db="EMBL/GenBank/DDBJ databases">
        <title>Comparative genomics of Cryptococcus and Kwoniella reveals pathogenesis evolution and contrasting modes of karyotype evolution via chromosome fusion or intercentromeric recombination.</title>
        <authorList>
            <person name="Coelho M.A."/>
            <person name="David-Palma M."/>
            <person name="Shea T."/>
            <person name="Bowers K."/>
            <person name="McGinley-Smith S."/>
            <person name="Mohammad A.W."/>
            <person name="Gnirke A."/>
            <person name="Yurkov A.M."/>
            <person name="Nowrousian M."/>
            <person name="Sun S."/>
            <person name="Cuomo C.A."/>
            <person name="Heitman J."/>
        </authorList>
    </citation>
    <scope>NUCLEOTIDE SEQUENCE</scope>
    <source>
        <strain evidence="8">CBS 10737</strain>
    </source>
</reference>
<dbReference type="PANTHER" id="PTHR12992:SF45">
    <property type="entry name" value="NUDIX HYDROLASE DOMAIN-CONTAINING PROTEIN"/>
    <property type="match status" value="1"/>
</dbReference>
<evidence type="ECO:0000256" key="4">
    <source>
        <dbReference type="ARBA" id="ARBA00022801"/>
    </source>
</evidence>
<dbReference type="GO" id="GO:0010945">
    <property type="term" value="F:coenzyme A diphosphatase activity"/>
    <property type="evidence" value="ECO:0007669"/>
    <property type="project" value="InterPro"/>
</dbReference>
<dbReference type="EMBL" id="CP144520">
    <property type="protein sequence ID" value="WWC68059.1"/>
    <property type="molecule type" value="Genomic_DNA"/>
</dbReference>
<evidence type="ECO:0000256" key="3">
    <source>
        <dbReference type="ARBA" id="ARBA00022723"/>
    </source>
</evidence>
<dbReference type="InterPro" id="IPR045121">
    <property type="entry name" value="CoAse"/>
</dbReference>
<protein>
    <recommendedName>
        <fullName evidence="7">Nudix hydrolase domain-containing protein</fullName>
    </recommendedName>
</protein>
<dbReference type="GO" id="GO:0015938">
    <property type="term" value="P:coenzyme A catabolic process"/>
    <property type="evidence" value="ECO:0007669"/>
    <property type="project" value="TreeGrafter"/>
</dbReference>
<proteinExistence type="predicted"/>
<organism evidence="8 9">
    <name type="scientific">Kwoniella pini CBS 10737</name>
    <dbReference type="NCBI Taxonomy" id="1296096"/>
    <lineage>
        <taxon>Eukaryota</taxon>
        <taxon>Fungi</taxon>
        <taxon>Dikarya</taxon>
        <taxon>Basidiomycota</taxon>
        <taxon>Agaricomycotina</taxon>
        <taxon>Tremellomycetes</taxon>
        <taxon>Tremellales</taxon>
        <taxon>Cryptococcaceae</taxon>
        <taxon>Kwoniella</taxon>
    </lineage>
</organism>
<feature type="domain" description="Nudix hydrolase" evidence="7">
    <location>
        <begin position="38"/>
        <end position="173"/>
    </location>
</feature>
<evidence type="ECO:0000256" key="2">
    <source>
        <dbReference type="ARBA" id="ARBA00001946"/>
    </source>
</evidence>
<sequence>MPPNIEYQFPPLKPESLQCIYRFQRYEPRIEKRRYPKRRSAAVAIVLFVGRLGDLYVLLSTRAGDMRTYAHDTALPGGKYEEGDIDAEGTARREAYEEIGLPIDHEKVKKLCELEKFITGNSLIVTPVIFIITDHTLTPLLNPEEVKRLFSMPLNSFLFSRPSKIPSFHYNISHRISSIPNWVIDSIPPPPIVNYSLDKGQVGGKEGRFYGFRDIIWGQGKVRMHRFLTGREGQGVKPVYGLTAAILIQTASIGYDQFPDFPFHAPGQKSMTERILYEIRHVEGPLRRAVEVEGLWDDWKSEEGHDDQQKKAKL</sequence>
<evidence type="ECO:0000256" key="6">
    <source>
        <dbReference type="ARBA" id="ARBA00023211"/>
    </source>
</evidence>
<evidence type="ECO:0000256" key="1">
    <source>
        <dbReference type="ARBA" id="ARBA00001936"/>
    </source>
</evidence>
<dbReference type="Pfam" id="PF00293">
    <property type="entry name" value="NUDIX"/>
    <property type="match status" value="1"/>
</dbReference>
<dbReference type="InterPro" id="IPR015797">
    <property type="entry name" value="NUDIX_hydrolase-like_dom_sf"/>
</dbReference>
<keyword evidence="6" id="KW-0464">Manganese</keyword>
<keyword evidence="5" id="KW-0460">Magnesium</keyword>
<keyword evidence="3" id="KW-0479">Metal-binding</keyword>
<dbReference type="Gene3D" id="3.90.79.10">
    <property type="entry name" value="Nucleoside Triphosphate Pyrophosphohydrolase"/>
    <property type="match status" value="1"/>
</dbReference>
<dbReference type="AlphaFoldDB" id="A0AAJ8MNH8"/>
<comment type="cofactor">
    <cofactor evidence="1">
        <name>Mn(2+)</name>
        <dbReference type="ChEBI" id="CHEBI:29035"/>
    </cofactor>
</comment>
<dbReference type="GO" id="GO:0046872">
    <property type="term" value="F:metal ion binding"/>
    <property type="evidence" value="ECO:0007669"/>
    <property type="project" value="UniProtKB-KW"/>
</dbReference>